<name>A0A1B6NQ12_9ZZZZ</name>
<dbReference type="EMBL" id="AYSL01001723">
    <property type="protein sequence ID" value="KTF05539.1"/>
    <property type="molecule type" value="Genomic_DNA"/>
</dbReference>
<evidence type="ECO:0000313" key="3">
    <source>
        <dbReference type="EMBL" id="KTF05539.1"/>
    </source>
</evidence>
<gene>
    <name evidence="3" type="ORF">MGSAQ_002965</name>
    <name evidence="2" type="ORF">MGSAQ_002989</name>
</gene>
<organism evidence="2">
    <name type="scientific">marine sediment metagenome</name>
    <dbReference type="NCBI Taxonomy" id="412755"/>
    <lineage>
        <taxon>unclassified sequences</taxon>
        <taxon>metagenomes</taxon>
        <taxon>ecological metagenomes</taxon>
    </lineage>
</organism>
<dbReference type="AlphaFoldDB" id="A0A1B6NQ12"/>
<comment type="caution">
    <text evidence="2">The sequence shown here is derived from an EMBL/GenBank/DDBJ whole genome shotgun (WGS) entry which is preliminary data.</text>
</comment>
<proteinExistence type="predicted"/>
<reference evidence="2" key="1">
    <citation type="submission" date="2013-11" db="EMBL/GenBank/DDBJ databases">
        <title>Microbial diversity, functional groups and degradation webs in Northern and Southern Mediterranean and Red Sea marine crude oil polluted sites.</title>
        <authorList>
            <person name="Daffonchio D."/>
            <person name="Mapelli F."/>
            <person name="Ferrer M."/>
            <person name="Richter M."/>
            <person name="Cherif A."/>
            <person name="Malkawi H.I."/>
            <person name="Yakimov M.M."/>
            <person name="Abdel-Fattah Y.R."/>
            <person name="Blaghen M."/>
            <person name="Golyshin P.N."/>
            <person name="Kalogerakis N."/>
            <person name="Boon N."/>
            <person name="Magagnini M."/>
            <person name="Fava F."/>
        </authorList>
    </citation>
    <scope>NUCLEOTIDE SEQUENCE</scope>
</reference>
<dbReference type="EMBL" id="AYSL01001739">
    <property type="protein sequence ID" value="KTF05515.1"/>
    <property type="molecule type" value="Genomic_DNA"/>
</dbReference>
<feature type="non-terminal residue" evidence="2">
    <location>
        <position position="1"/>
    </location>
</feature>
<protein>
    <submittedName>
        <fullName evidence="2">Uncharacterized protein</fullName>
    </submittedName>
</protein>
<sequence>SGLRNVSYGTSNNVNSASYANSAYDALR</sequence>
<accession>A0A1B6NQ12</accession>
<feature type="region of interest" description="Disordered" evidence="1">
    <location>
        <begin position="1"/>
        <end position="28"/>
    </location>
</feature>
<feature type="compositionally biased region" description="Low complexity" evidence="1">
    <location>
        <begin position="11"/>
        <end position="28"/>
    </location>
</feature>
<evidence type="ECO:0000256" key="1">
    <source>
        <dbReference type="SAM" id="MobiDB-lite"/>
    </source>
</evidence>
<evidence type="ECO:0000313" key="2">
    <source>
        <dbReference type="EMBL" id="KTF05515.1"/>
    </source>
</evidence>